<dbReference type="EMBL" id="AP014545">
    <property type="protein sequence ID" value="BBB26733.1"/>
    <property type="molecule type" value="Genomic_DNA"/>
</dbReference>
<keyword evidence="3" id="KW-1185">Reference proteome</keyword>
<evidence type="ECO:0000313" key="2">
    <source>
        <dbReference type="EMBL" id="BBB26733.1"/>
    </source>
</evidence>
<dbReference type="Proteomes" id="UP000595663">
    <property type="component" value="Chromosome"/>
</dbReference>
<dbReference type="Gene3D" id="2.60.120.380">
    <property type="match status" value="1"/>
</dbReference>
<dbReference type="RefSeq" id="WP_019620478.1">
    <property type="nucleotide sequence ID" value="NZ_AP014545.1"/>
</dbReference>
<protein>
    <recommendedName>
        <fullName evidence="4">Peptidase C-terminal archaeal/bacterial domain-containing protein</fullName>
    </recommendedName>
</protein>
<keyword evidence="1" id="KW-0732">Signal</keyword>
<dbReference type="AlphaFoldDB" id="A0A7R6P3U8"/>
<evidence type="ECO:0000256" key="1">
    <source>
        <dbReference type="SAM" id="SignalP"/>
    </source>
</evidence>
<sequence>MKLLKNKMAIVSFSALVLASNPASAGMNVDTEAKADAGAVSQLNTASSLAALGLAQEDALLLISAAKLRKGVAITTVQAEKTSEGGEDSNKDSGVSLSASELLERATELAGDNAGLLALIEDVRDIKERGRIGGAVNGHDDRVRADSVDTYTMRFKGDRRAEVYVEGDGDTDLDLFIYDEDGNLICSDTDRTDQMLCRWTPSWTGKFRVRIKNLGDVYNDYTLYTN</sequence>
<gene>
    <name evidence="2" type="ORF">AMJAP_2142</name>
</gene>
<feature type="signal peptide" evidence="1">
    <location>
        <begin position="1"/>
        <end position="25"/>
    </location>
</feature>
<accession>A0A7R6P3U8</accession>
<feature type="chain" id="PRO_5032846747" description="Peptidase C-terminal archaeal/bacterial domain-containing protein" evidence="1">
    <location>
        <begin position="26"/>
        <end position="226"/>
    </location>
</feature>
<reference evidence="2 3" key="1">
    <citation type="journal article" date="2008" name="Int. J. Syst. Evol. Microbiol.">
        <title>Amphritea japonica sp. nov. and Amphritea balenae sp. nov., isolated from the sediment adjacent to sperm whale carcasses off Kagoshima, Japan.</title>
        <authorList>
            <person name="Miyazaki M."/>
            <person name="Nogi Y."/>
            <person name="Fujiwara Y."/>
            <person name="Kawato M."/>
            <person name="Nagahama T."/>
            <person name="Kubokawa K."/>
            <person name="Horikoshi K."/>
        </authorList>
    </citation>
    <scope>NUCLEOTIDE SEQUENCE [LARGE SCALE GENOMIC DNA]</scope>
    <source>
        <strain evidence="2 3">ATCC BAA-1530</strain>
    </source>
</reference>
<evidence type="ECO:0000313" key="3">
    <source>
        <dbReference type="Proteomes" id="UP000595663"/>
    </source>
</evidence>
<evidence type="ECO:0008006" key="4">
    <source>
        <dbReference type="Google" id="ProtNLM"/>
    </source>
</evidence>
<dbReference type="KEGG" id="ajp:AMJAP_2142"/>
<proteinExistence type="predicted"/>
<organism evidence="2 3">
    <name type="scientific">Amphritea japonica ATCC BAA-1530</name>
    <dbReference type="NCBI Taxonomy" id="1278309"/>
    <lineage>
        <taxon>Bacteria</taxon>
        <taxon>Pseudomonadati</taxon>
        <taxon>Pseudomonadota</taxon>
        <taxon>Gammaproteobacteria</taxon>
        <taxon>Oceanospirillales</taxon>
        <taxon>Oceanospirillaceae</taxon>
        <taxon>Amphritea</taxon>
    </lineage>
</organism>
<name>A0A7R6P3U8_9GAMM</name>
<dbReference type="OrthoDB" id="1092590at2"/>